<evidence type="ECO:0000256" key="8">
    <source>
        <dbReference type="ARBA" id="ARBA00023180"/>
    </source>
</evidence>
<evidence type="ECO:0000256" key="9">
    <source>
        <dbReference type="SAM" id="MobiDB-lite"/>
    </source>
</evidence>
<dbReference type="AlphaFoldDB" id="A0A336LK52"/>
<dbReference type="GO" id="GO:0005044">
    <property type="term" value="F:scavenger receptor activity"/>
    <property type="evidence" value="ECO:0007669"/>
    <property type="project" value="TreeGrafter"/>
</dbReference>
<comment type="subcellular location">
    <subcellularLocation>
        <location evidence="2">Cell membrane</location>
    </subcellularLocation>
</comment>
<keyword evidence="8" id="KW-0325">Glycoprotein</keyword>
<dbReference type="EMBL" id="UFQT01000002">
    <property type="protein sequence ID" value="SSX17101.1"/>
    <property type="molecule type" value="Genomic_DNA"/>
</dbReference>
<keyword evidence="4" id="KW-1003">Cell membrane</keyword>
<evidence type="ECO:0000256" key="6">
    <source>
        <dbReference type="ARBA" id="ARBA00022989"/>
    </source>
</evidence>
<evidence type="ECO:0000256" key="3">
    <source>
        <dbReference type="ARBA" id="ARBA00010532"/>
    </source>
</evidence>
<evidence type="ECO:0000313" key="11">
    <source>
        <dbReference type="EMBL" id="SSX17101.1"/>
    </source>
</evidence>
<organism evidence="11">
    <name type="scientific">Culicoides sonorensis</name>
    <name type="common">Biting midge</name>
    <dbReference type="NCBI Taxonomy" id="179676"/>
    <lineage>
        <taxon>Eukaryota</taxon>
        <taxon>Metazoa</taxon>
        <taxon>Ecdysozoa</taxon>
        <taxon>Arthropoda</taxon>
        <taxon>Hexapoda</taxon>
        <taxon>Insecta</taxon>
        <taxon>Pterygota</taxon>
        <taxon>Neoptera</taxon>
        <taxon>Endopterygota</taxon>
        <taxon>Diptera</taxon>
        <taxon>Nematocera</taxon>
        <taxon>Chironomoidea</taxon>
        <taxon>Ceratopogonidae</taxon>
        <taxon>Ceratopogoninae</taxon>
        <taxon>Culicoides</taxon>
        <taxon>Monoculicoides</taxon>
    </lineage>
</organism>
<dbReference type="Pfam" id="PF01130">
    <property type="entry name" value="CD36"/>
    <property type="match status" value="1"/>
</dbReference>
<accession>A0A336LK52</accession>
<feature type="region of interest" description="Disordered" evidence="9">
    <location>
        <begin position="494"/>
        <end position="523"/>
    </location>
</feature>
<dbReference type="PRINTS" id="PR01609">
    <property type="entry name" value="CD36FAMILY"/>
</dbReference>
<dbReference type="GO" id="GO:0005886">
    <property type="term" value="C:plasma membrane"/>
    <property type="evidence" value="ECO:0007669"/>
    <property type="project" value="UniProtKB-SubCell"/>
</dbReference>
<evidence type="ECO:0000256" key="7">
    <source>
        <dbReference type="ARBA" id="ARBA00023136"/>
    </source>
</evidence>
<comment type="similarity">
    <text evidence="3">Belongs to the CD36 family.</text>
</comment>
<feature type="transmembrane region" description="Helical" evidence="10">
    <location>
        <begin position="14"/>
        <end position="33"/>
    </location>
</feature>
<evidence type="ECO:0000256" key="10">
    <source>
        <dbReference type="SAM" id="Phobius"/>
    </source>
</evidence>
<gene>
    <name evidence="11" type="primary">CSON007932</name>
</gene>
<evidence type="ECO:0000256" key="1">
    <source>
        <dbReference type="ARBA" id="ARBA00003156"/>
    </source>
</evidence>
<feature type="compositionally biased region" description="Polar residues" evidence="9">
    <location>
        <begin position="500"/>
        <end position="517"/>
    </location>
</feature>
<keyword evidence="7 10" id="KW-0472">Membrane</keyword>
<dbReference type="VEuPathDB" id="VectorBase:CSON007932"/>
<evidence type="ECO:0000256" key="4">
    <source>
        <dbReference type="ARBA" id="ARBA00022475"/>
    </source>
</evidence>
<reference evidence="11" key="1">
    <citation type="submission" date="2018-07" db="EMBL/GenBank/DDBJ databases">
        <authorList>
            <person name="Quirk P.G."/>
            <person name="Krulwich T.A."/>
        </authorList>
    </citation>
    <scope>NUCLEOTIDE SEQUENCE</scope>
</reference>
<protein>
    <submittedName>
        <fullName evidence="11">CSON007932 protein</fullName>
    </submittedName>
</protein>
<dbReference type="GO" id="GO:0005737">
    <property type="term" value="C:cytoplasm"/>
    <property type="evidence" value="ECO:0007669"/>
    <property type="project" value="TreeGrafter"/>
</dbReference>
<feature type="transmembrane region" description="Helical" evidence="10">
    <location>
        <begin position="458"/>
        <end position="482"/>
    </location>
</feature>
<dbReference type="OMA" id="FMNLRPQ"/>
<keyword evidence="6 10" id="KW-1133">Transmembrane helix</keyword>
<dbReference type="PANTHER" id="PTHR11923:SF114">
    <property type="entry name" value="FI02050P-RELATED"/>
    <property type="match status" value="1"/>
</dbReference>
<comment type="function">
    <text evidence="1">Plays an olfactory role that is not restricted to pheromone sensitivity.</text>
</comment>
<dbReference type="InterPro" id="IPR002159">
    <property type="entry name" value="CD36_fam"/>
</dbReference>
<proteinExistence type="inferred from homology"/>
<dbReference type="PANTHER" id="PTHR11923">
    <property type="entry name" value="SCAVENGER RECEPTOR CLASS B TYPE-1 SR-B1"/>
    <property type="match status" value="1"/>
</dbReference>
<evidence type="ECO:0000256" key="5">
    <source>
        <dbReference type="ARBA" id="ARBA00022692"/>
    </source>
</evidence>
<evidence type="ECO:0000256" key="2">
    <source>
        <dbReference type="ARBA" id="ARBA00004236"/>
    </source>
</evidence>
<keyword evidence="5 10" id="KW-0812">Transmembrane</keyword>
<name>A0A336LK52_CULSO</name>
<sequence>MSCCNCSPASQRTWLLSLGAIILIISVALGLLWPGLSVKLINHELTLQNGTENYKNWIKTPFPMYFEVYMFNWTNPDQISEFPKIKPKFVEIGPYVFQEVRERVGVKFVKSGSQVNFNQTRTWYFRPELSGNLSLNDKITNLNTICATIMWNMRYLPSLERKMANKLYFDLACDLTKTARVRELLFDGYNDKILMLLQLIKKEFPKFNLNIPFTKFGWFYGRNASSEHDGIMNMETGKDSIYNVGYLNSWNHKNHTRFYSGRCANVNGTTGELWPPVKSGYVKNDITMFIVDICRSLTLKYEKNITKYDVPGVKWTGDETMLDDNDSSTSCWCLADKCPDPLLKPGVFNASTCQFGSPAFMSYPHFYLADESYRENVNGMNPNKSRHEMYVALEPKSGMPLEIRARLQINLLLTPDPTSSIYKNVPHIMMPMFWFSQVADITPELAGKAKTMAIVKEAGMWTSYVMAAIGSLLLLIGITLAVRNFDDLENLEENDESPILNDTTQDESQQQQNNTETVTDESE</sequence>